<dbReference type="InterPro" id="IPR036388">
    <property type="entry name" value="WH-like_DNA-bd_sf"/>
</dbReference>
<dbReference type="InterPro" id="IPR037019">
    <property type="entry name" value="Glyco_hydro_7_sf"/>
</dbReference>
<keyword evidence="3" id="KW-0498">Mitosis</keyword>
<dbReference type="Gene3D" id="2.70.100.10">
    <property type="entry name" value="Glycoside hydrolase, family 7, domain"/>
    <property type="match status" value="1"/>
</dbReference>
<feature type="domain" description="Apple" evidence="8">
    <location>
        <begin position="304"/>
        <end position="387"/>
    </location>
</feature>
<comment type="similarity">
    <text evidence="5">Belongs to the cullin family.</text>
</comment>
<sequence length="897" mass="94752">MALLGNTLRYSVDLGGAGCGCNAAFYLTSMGHNPHKSECFDYYCDANNVCGQTCAEIDIQEANLFAFHATLHGANDSFGAAEGEGGGGPGWSGPRDWDKRDYGPGAKCVDSTAPYEVAVSFPTDKAGSLEAMWISLSQVKEDGGSCRISLNFSSYEYMSEMAEELKRGMTPIISYWADNDMLWLDGRGDDHKGPCKKDNKKKCSDTVRFFNFSIAEVSDEDTPTISNKTTTTTQKPVSDDGAWNGEASDSSTSSSEALEQPSSTTTQAASSLGWDWDADEGDDDGQLEDSSATDEGNAVVGGECVEFDNWRKAAVGGRAVQMNLGAAAYGVQTPSWPECRSMCAKHKDCKQVVFYKPDRTCFATREAQGEDQDNMGGSNYDFISAHCNNACQEFNNWRKSEAGEEIALGTHEYGAETEDWPTCRDRCGAEKECRQVVYYRPERKCFGMSGRGDGDQDNLGGQNSNFVSAHCHHDGAASGAGIGGTIEELTSGMDAERIVMQKKFAGLPGPAPPSDHGRWALACGGVAAVAVLAVCASAAAGARRRRVAHAAPVESLRGISSLGEVASEEDGLMGTRTGSERLLASGRWAPMTCGALQTRSRLGAHPCAPEAAGPALLGAPASAGGPVLCPGARPGVSPPGPASWDGGCAEAGDGGGAPGRLPLAQMQALVLSQHYWPSVLSKADNPQLKLPPTLEEALADYASAFAKVKANRAISWKKSLGLVEVSVQLADRTLNVEVTPVQVAILECFSSGDADMDTPGAGSPAAAGQAQASRRSLQEVAAQLQLPEQLVRKRIGFWVAKGVLREVSAGVFETQESLSAADGARHAGGGHLDEDGERSPEQSAARAAAGGCACAAEVEACEAFIQGMLTHWTSLPLGRIHNFLQMFMVDPLYTHSE</sequence>
<dbReference type="InterPro" id="IPR003609">
    <property type="entry name" value="Pan_app"/>
</dbReference>
<evidence type="ECO:0000256" key="2">
    <source>
        <dbReference type="ARBA" id="ARBA00022618"/>
    </source>
</evidence>
<dbReference type="PANTHER" id="PTHR45957">
    <property type="entry name" value="ANAPHASE-PROMOTING COMPLEX SUBUNIT 2"/>
    <property type="match status" value="1"/>
</dbReference>
<feature type="compositionally biased region" description="Low complexity" evidence="6">
    <location>
        <begin position="246"/>
        <end position="275"/>
    </location>
</feature>
<comment type="caution">
    <text evidence="9">The sequence shown here is derived from an EMBL/GenBank/DDBJ whole genome shotgun (WGS) entry which is preliminary data.</text>
</comment>
<feature type="compositionally biased region" description="Basic and acidic residues" evidence="6">
    <location>
        <begin position="831"/>
        <end position="840"/>
    </location>
</feature>
<keyword evidence="4" id="KW-0131">Cell cycle</keyword>
<dbReference type="InterPro" id="IPR036390">
    <property type="entry name" value="WH_DNA-bd_sf"/>
</dbReference>
<keyword evidence="10" id="KW-1185">Reference proteome</keyword>
<evidence type="ECO:0000259" key="8">
    <source>
        <dbReference type="PROSITE" id="PS50948"/>
    </source>
</evidence>
<feature type="region of interest" description="Disordered" evidence="6">
    <location>
        <begin position="820"/>
        <end position="844"/>
    </location>
</feature>
<dbReference type="Gene3D" id="1.10.10.10">
    <property type="entry name" value="Winged helix-like DNA-binding domain superfamily/Winged helix DNA-binding domain"/>
    <property type="match status" value="1"/>
</dbReference>
<dbReference type="Gene3D" id="3.30.230.130">
    <property type="entry name" value="Cullin, Chain C, Domain 2"/>
    <property type="match status" value="1"/>
</dbReference>
<feature type="compositionally biased region" description="Low complexity" evidence="6">
    <location>
        <begin position="223"/>
        <end position="233"/>
    </location>
</feature>
<dbReference type="InterPro" id="IPR036317">
    <property type="entry name" value="Cullin_homology_sf"/>
</dbReference>
<dbReference type="PROSITE" id="PS50069">
    <property type="entry name" value="CULLIN_2"/>
    <property type="match status" value="1"/>
</dbReference>
<protein>
    <recommendedName>
        <fullName evidence="1">Anaphase-promoting complex subunit 2</fullName>
    </recommendedName>
</protein>
<accession>A0ABN9U9R1</accession>
<evidence type="ECO:0000256" key="6">
    <source>
        <dbReference type="SAM" id="MobiDB-lite"/>
    </source>
</evidence>
<proteinExistence type="inferred from homology"/>
<feature type="region of interest" description="Disordered" evidence="6">
    <location>
        <begin position="220"/>
        <end position="297"/>
    </location>
</feature>
<evidence type="ECO:0000256" key="5">
    <source>
        <dbReference type="PROSITE-ProRule" id="PRU00330"/>
    </source>
</evidence>
<dbReference type="SUPFAM" id="SSF46785">
    <property type="entry name" value="Winged helix' DNA-binding domain"/>
    <property type="match status" value="1"/>
</dbReference>
<feature type="domain" description="Cullin family profile" evidence="7">
    <location>
        <begin position="665"/>
        <end position="799"/>
    </location>
</feature>
<dbReference type="EMBL" id="CAUYUJ010015549">
    <property type="protein sequence ID" value="CAK0855368.1"/>
    <property type="molecule type" value="Genomic_DNA"/>
</dbReference>
<evidence type="ECO:0000256" key="1">
    <source>
        <dbReference type="ARBA" id="ARBA00016068"/>
    </source>
</evidence>
<dbReference type="PROSITE" id="PS50948">
    <property type="entry name" value="PAN"/>
    <property type="match status" value="1"/>
</dbReference>
<reference evidence="9" key="1">
    <citation type="submission" date="2023-10" db="EMBL/GenBank/DDBJ databases">
        <authorList>
            <person name="Chen Y."/>
            <person name="Shah S."/>
            <person name="Dougan E. K."/>
            <person name="Thang M."/>
            <person name="Chan C."/>
        </authorList>
    </citation>
    <scope>NUCLEOTIDE SEQUENCE [LARGE SCALE GENOMIC DNA]</scope>
</reference>
<dbReference type="SUPFAM" id="SSF49899">
    <property type="entry name" value="Concanavalin A-like lectins/glucanases"/>
    <property type="match status" value="1"/>
</dbReference>
<feature type="non-terminal residue" evidence="9">
    <location>
        <position position="897"/>
    </location>
</feature>
<evidence type="ECO:0000313" key="10">
    <source>
        <dbReference type="Proteomes" id="UP001189429"/>
    </source>
</evidence>
<dbReference type="InterPro" id="IPR016158">
    <property type="entry name" value="Cullin_homology"/>
</dbReference>
<evidence type="ECO:0000259" key="7">
    <source>
        <dbReference type="PROSITE" id="PS50069"/>
    </source>
</evidence>
<organism evidence="9 10">
    <name type="scientific">Prorocentrum cordatum</name>
    <dbReference type="NCBI Taxonomy" id="2364126"/>
    <lineage>
        <taxon>Eukaryota</taxon>
        <taxon>Sar</taxon>
        <taxon>Alveolata</taxon>
        <taxon>Dinophyceae</taxon>
        <taxon>Prorocentrales</taxon>
        <taxon>Prorocentraceae</taxon>
        <taxon>Prorocentrum</taxon>
    </lineage>
</organism>
<dbReference type="InterPro" id="IPR059120">
    <property type="entry name" value="Cullin-like_AB"/>
</dbReference>
<dbReference type="Pfam" id="PF26557">
    <property type="entry name" value="Cullin_AB"/>
    <property type="match status" value="1"/>
</dbReference>
<dbReference type="InterPro" id="IPR014786">
    <property type="entry name" value="ANAPC2_C"/>
</dbReference>
<dbReference type="Proteomes" id="UP001189429">
    <property type="component" value="Unassembled WGS sequence"/>
</dbReference>
<feature type="compositionally biased region" description="Acidic residues" evidence="6">
    <location>
        <begin position="276"/>
        <end position="287"/>
    </location>
</feature>
<evidence type="ECO:0000313" key="9">
    <source>
        <dbReference type="EMBL" id="CAK0855368.1"/>
    </source>
</evidence>
<keyword evidence="2" id="KW-0132">Cell division</keyword>
<name>A0ABN9U9R1_9DINO</name>
<dbReference type="SUPFAM" id="SSF75632">
    <property type="entry name" value="Cullin homology domain"/>
    <property type="match status" value="1"/>
</dbReference>
<dbReference type="Pfam" id="PF08672">
    <property type="entry name" value="ANAPC2"/>
    <property type="match status" value="1"/>
</dbReference>
<dbReference type="InterPro" id="IPR013320">
    <property type="entry name" value="ConA-like_dom_sf"/>
</dbReference>
<gene>
    <name evidence="9" type="ORF">PCOR1329_LOCUS46142</name>
</gene>
<evidence type="ECO:0000256" key="3">
    <source>
        <dbReference type="ARBA" id="ARBA00022776"/>
    </source>
</evidence>
<evidence type="ECO:0000256" key="4">
    <source>
        <dbReference type="ARBA" id="ARBA00023306"/>
    </source>
</evidence>
<dbReference type="PANTHER" id="PTHR45957:SF1">
    <property type="entry name" value="ANAPHASE-PROMOTING COMPLEX SUBUNIT 2"/>
    <property type="match status" value="1"/>
</dbReference>
<dbReference type="InterPro" id="IPR044554">
    <property type="entry name" value="ANAPC2"/>
</dbReference>